<name>A0A7K6WAT0_STECA</name>
<evidence type="ECO:0000256" key="3">
    <source>
        <dbReference type="ARBA" id="ARBA00022692"/>
    </source>
</evidence>
<evidence type="ECO:0000259" key="11">
    <source>
        <dbReference type="PROSITE" id="PS50262"/>
    </source>
</evidence>
<dbReference type="GO" id="GO:0005886">
    <property type="term" value="C:plasma membrane"/>
    <property type="evidence" value="ECO:0007669"/>
    <property type="project" value="UniProtKB-SubCell"/>
</dbReference>
<keyword evidence="8 9" id="KW-0807">Transducer</keyword>
<evidence type="ECO:0000256" key="4">
    <source>
        <dbReference type="ARBA" id="ARBA00022989"/>
    </source>
</evidence>
<keyword evidence="4 10" id="KW-1133">Transmembrane helix</keyword>
<reference evidence="12 13" key="1">
    <citation type="submission" date="2019-09" db="EMBL/GenBank/DDBJ databases">
        <title>Bird 10,000 Genomes (B10K) Project - Family phase.</title>
        <authorList>
            <person name="Zhang G."/>
        </authorList>
    </citation>
    <scope>NUCLEOTIDE SEQUENCE [LARGE SCALE GENOMIC DNA]</scope>
    <source>
        <strain evidence="12">OUT-0004</strain>
    </source>
</reference>
<evidence type="ECO:0000313" key="12">
    <source>
        <dbReference type="EMBL" id="NWX44467.1"/>
    </source>
</evidence>
<dbReference type="InterPro" id="IPR026234">
    <property type="entry name" value="MRGPCRFAMILY"/>
</dbReference>
<evidence type="ECO:0000313" key="13">
    <source>
        <dbReference type="Proteomes" id="UP000516988"/>
    </source>
</evidence>
<keyword evidence="6 10" id="KW-0472">Membrane</keyword>
<dbReference type="AlphaFoldDB" id="A0A7K6WAT0"/>
<gene>
    <name evidence="12" type="primary">Mas1_1</name>
    <name evidence="12" type="ORF">STECAR_R15802</name>
</gene>
<keyword evidence="2" id="KW-1003">Cell membrane</keyword>
<comment type="caution">
    <text evidence="12">The sequence shown here is derived from an EMBL/GenBank/DDBJ whole genome shotgun (WGS) entry which is preliminary data.</text>
</comment>
<dbReference type="PANTHER" id="PTHR11334:SF29">
    <property type="entry name" value="MAS-RELATED G-PROTEIN COUPLED RECEPTOR MEMBER X2"/>
    <property type="match status" value="1"/>
</dbReference>
<feature type="transmembrane region" description="Helical" evidence="10">
    <location>
        <begin position="71"/>
        <end position="96"/>
    </location>
</feature>
<dbReference type="PROSITE" id="PS00237">
    <property type="entry name" value="G_PROTEIN_RECEP_F1_1"/>
    <property type="match status" value="1"/>
</dbReference>
<sequence length="140" mass="15686">EPVTTDLSLSYMTDGHAHSEALSQYYCMLTDSRLLIISGVTIGVCLCGLVGNGIVLWFLSFQMKKSPFTIYILNLAIADFSLLLILLVAFTLYIISRVYCIYTMPIQFTIYILVALFVFSYVASMYLLSAMSTERCLSVL</sequence>
<evidence type="ECO:0000256" key="7">
    <source>
        <dbReference type="ARBA" id="ARBA00023170"/>
    </source>
</evidence>
<comment type="similarity">
    <text evidence="9">Belongs to the G-protein coupled receptor 1 family.</text>
</comment>
<dbReference type="EMBL" id="VZSC01007987">
    <property type="protein sequence ID" value="NWX44467.1"/>
    <property type="molecule type" value="Genomic_DNA"/>
</dbReference>
<accession>A0A7K6WAT0</accession>
<comment type="subcellular location">
    <subcellularLocation>
        <location evidence="1">Cell membrane</location>
        <topology evidence="1">Multi-pass membrane protein</topology>
    </subcellularLocation>
</comment>
<dbReference type="PRINTS" id="PR02108">
    <property type="entry name" value="MRGPCRFAMILY"/>
</dbReference>
<dbReference type="OrthoDB" id="9896011at2759"/>
<dbReference type="GO" id="GO:0004930">
    <property type="term" value="F:G protein-coupled receptor activity"/>
    <property type="evidence" value="ECO:0007669"/>
    <property type="project" value="UniProtKB-KW"/>
</dbReference>
<keyword evidence="7 9" id="KW-0675">Receptor</keyword>
<dbReference type="InterPro" id="IPR017452">
    <property type="entry name" value="GPCR_Rhodpsn_7TM"/>
</dbReference>
<dbReference type="PROSITE" id="PS50262">
    <property type="entry name" value="G_PROTEIN_RECEP_F1_2"/>
    <property type="match status" value="1"/>
</dbReference>
<dbReference type="PANTHER" id="PTHR11334">
    <property type="entry name" value="MAS-RELATED G-PROTEIN COUPLED RECEPTOR"/>
    <property type="match status" value="1"/>
</dbReference>
<evidence type="ECO:0000256" key="5">
    <source>
        <dbReference type="ARBA" id="ARBA00023040"/>
    </source>
</evidence>
<keyword evidence="5 9" id="KW-0297">G-protein coupled receptor</keyword>
<dbReference type="PRINTS" id="PR00237">
    <property type="entry name" value="GPCRRHODOPSN"/>
</dbReference>
<organism evidence="12 13">
    <name type="scientific">Steatornis caripensis</name>
    <name type="common">Oilbird</name>
    <dbReference type="NCBI Taxonomy" id="48435"/>
    <lineage>
        <taxon>Eukaryota</taxon>
        <taxon>Metazoa</taxon>
        <taxon>Chordata</taxon>
        <taxon>Craniata</taxon>
        <taxon>Vertebrata</taxon>
        <taxon>Euteleostomi</taxon>
        <taxon>Archelosauria</taxon>
        <taxon>Archosauria</taxon>
        <taxon>Dinosauria</taxon>
        <taxon>Saurischia</taxon>
        <taxon>Theropoda</taxon>
        <taxon>Coelurosauria</taxon>
        <taxon>Aves</taxon>
        <taxon>Neognathae</taxon>
        <taxon>Neoaves</taxon>
        <taxon>Strisores</taxon>
        <taxon>Caprimulgiformes</taxon>
        <taxon>Steatornithidae</taxon>
        <taxon>Steatornis</taxon>
    </lineage>
</organism>
<feature type="non-terminal residue" evidence="12">
    <location>
        <position position="1"/>
    </location>
</feature>
<evidence type="ECO:0000256" key="1">
    <source>
        <dbReference type="ARBA" id="ARBA00004651"/>
    </source>
</evidence>
<protein>
    <submittedName>
        <fullName evidence="12">MAS protein</fullName>
    </submittedName>
</protein>
<evidence type="ECO:0000256" key="10">
    <source>
        <dbReference type="SAM" id="Phobius"/>
    </source>
</evidence>
<evidence type="ECO:0000256" key="6">
    <source>
        <dbReference type="ARBA" id="ARBA00023136"/>
    </source>
</evidence>
<feature type="transmembrane region" description="Helical" evidence="10">
    <location>
        <begin position="34"/>
        <end position="59"/>
    </location>
</feature>
<dbReference type="Gene3D" id="1.20.1070.10">
    <property type="entry name" value="Rhodopsin 7-helix transmembrane proteins"/>
    <property type="match status" value="1"/>
</dbReference>
<dbReference type="SUPFAM" id="SSF81321">
    <property type="entry name" value="Family A G protein-coupled receptor-like"/>
    <property type="match status" value="1"/>
</dbReference>
<evidence type="ECO:0000256" key="2">
    <source>
        <dbReference type="ARBA" id="ARBA00022475"/>
    </source>
</evidence>
<feature type="transmembrane region" description="Helical" evidence="10">
    <location>
        <begin position="108"/>
        <end position="128"/>
    </location>
</feature>
<evidence type="ECO:0000256" key="9">
    <source>
        <dbReference type="RuleBase" id="RU000688"/>
    </source>
</evidence>
<keyword evidence="3 9" id="KW-0812">Transmembrane</keyword>
<feature type="non-terminal residue" evidence="12">
    <location>
        <position position="140"/>
    </location>
</feature>
<dbReference type="InterPro" id="IPR000276">
    <property type="entry name" value="GPCR_Rhodpsn"/>
</dbReference>
<dbReference type="Proteomes" id="UP000516988">
    <property type="component" value="Unassembled WGS sequence"/>
</dbReference>
<evidence type="ECO:0000256" key="8">
    <source>
        <dbReference type="ARBA" id="ARBA00023224"/>
    </source>
</evidence>
<proteinExistence type="inferred from homology"/>
<feature type="domain" description="G-protein coupled receptors family 1 profile" evidence="11">
    <location>
        <begin position="51"/>
        <end position="140"/>
    </location>
</feature>
<keyword evidence="13" id="KW-1185">Reference proteome</keyword>